<comment type="caution">
    <text evidence="2">The sequence shown here is derived from an EMBL/GenBank/DDBJ whole genome shotgun (WGS) entry which is preliminary data.</text>
</comment>
<gene>
    <name evidence="2" type="ORF">KC19_8G198300</name>
</gene>
<name>A0A8T0H5F5_CERPU</name>
<keyword evidence="1" id="KW-0732">Signal</keyword>
<evidence type="ECO:0000256" key="1">
    <source>
        <dbReference type="SAM" id="SignalP"/>
    </source>
</evidence>
<evidence type="ECO:0000313" key="3">
    <source>
        <dbReference type="Proteomes" id="UP000822688"/>
    </source>
</evidence>
<protein>
    <submittedName>
        <fullName evidence="2">Uncharacterized protein</fullName>
    </submittedName>
</protein>
<dbReference type="Proteomes" id="UP000822688">
    <property type="component" value="Chromosome 8"/>
</dbReference>
<sequence>MLVMLMLCQSFLFLVACTGILGKSHVNTRVAHQVFSFTEVVQYSCKTIQHL</sequence>
<keyword evidence="3" id="KW-1185">Reference proteome</keyword>
<evidence type="ECO:0000313" key="2">
    <source>
        <dbReference type="EMBL" id="KAG0565539.1"/>
    </source>
</evidence>
<reference evidence="2" key="1">
    <citation type="submission" date="2020-06" db="EMBL/GenBank/DDBJ databases">
        <title>WGS assembly of Ceratodon purpureus strain R40.</title>
        <authorList>
            <person name="Carey S.B."/>
            <person name="Jenkins J."/>
            <person name="Shu S."/>
            <person name="Lovell J.T."/>
            <person name="Sreedasyam A."/>
            <person name="Maumus F."/>
            <person name="Tiley G.P."/>
            <person name="Fernandez-Pozo N."/>
            <person name="Barry K."/>
            <person name="Chen C."/>
            <person name="Wang M."/>
            <person name="Lipzen A."/>
            <person name="Daum C."/>
            <person name="Saski C.A."/>
            <person name="Payton A.C."/>
            <person name="Mcbreen J.C."/>
            <person name="Conrad R.E."/>
            <person name="Kollar L.M."/>
            <person name="Olsson S."/>
            <person name="Huttunen S."/>
            <person name="Landis J.B."/>
            <person name="Wickett N.J."/>
            <person name="Johnson M.G."/>
            <person name="Rensing S.A."/>
            <person name="Grimwood J."/>
            <person name="Schmutz J."/>
            <person name="Mcdaniel S.F."/>
        </authorList>
    </citation>
    <scope>NUCLEOTIDE SEQUENCE</scope>
    <source>
        <strain evidence="2">R40</strain>
    </source>
</reference>
<feature type="signal peptide" evidence="1">
    <location>
        <begin position="1"/>
        <end position="22"/>
    </location>
</feature>
<feature type="chain" id="PRO_5035773034" evidence="1">
    <location>
        <begin position="23"/>
        <end position="51"/>
    </location>
</feature>
<proteinExistence type="predicted"/>
<dbReference type="AlphaFoldDB" id="A0A8T0H5F5"/>
<accession>A0A8T0H5F5</accession>
<organism evidence="2 3">
    <name type="scientific">Ceratodon purpureus</name>
    <name type="common">Fire moss</name>
    <name type="synonym">Dicranum purpureum</name>
    <dbReference type="NCBI Taxonomy" id="3225"/>
    <lineage>
        <taxon>Eukaryota</taxon>
        <taxon>Viridiplantae</taxon>
        <taxon>Streptophyta</taxon>
        <taxon>Embryophyta</taxon>
        <taxon>Bryophyta</taxon>
        <taxon>Bryophytina</taxon>
        <taxon>Bryopsida</taxon>
        <taxon>Dicranidae</taxon>
        <taxon>Pseudoditrichales</taxon>
        <taxon>Ditrichaceae</taxon>
        <taxon>Ceratodon</taxon>
    </lineage>
</organism>
<dbReference type="EMBL" id="CM026429">
    <property type="protein sequence ID" value="KAG0565539.1"/>
    <property type="molecule type" value="Genomic_DNA"/>
</dbReference>